<protein>
    <submittedName>
        <fullName evidence="1">DUF3841 domain-containing protein</fullName>
    </submittedName>
</protein>
<reference evidence="2" key="1">
    <citation type="journal article" date="2019" name="Int. J. Syst. Evol. Microbiol.">
        <title>The Global Catalogue of Microorganisms (GCM) 10K type strain sequencing project: providing services to taxonomists for standard genome sequencing and annotation.</title>
        <authorList>
            <consortium name="The Broad Institute Genomics Platform"/>
            <consortium name="The Broad Institute Genome Sequencing Center for Infectious Disease"/>
            <person name="Wu L."/>
            <person name="Ma J."/>
        </authorList>
    </citation>
    <scope>NUCLEOTIDE SEQUENCE [LARGE SCALE GENOMIC DNA]</scope>
    <source>
        <strain evidence="2">KCTC 52274</strain>
    </source>
</reference>
<dbReference type="RefSeq" id="WP_378291429.1">
    <property type="nucleotide sequence ID" value="NZ_JBHULE010000016.1"/>
</dbReference>
<evidence type="ECO:0000313" key="2">
    <source>
        <dbReference type="Proteomes" id="UP001597319"/>
    </source>
</evidence>
<organism evidence="1 2">
    <name type="scientific">Aquimarina rubra</name>
    <dbReference type="NCBI Taxonomy" id="1920033"/>
    <lineage>
        <taxon>Bacteria</taxon>
        <taxon>Pseudomonadati</taxon>
        <taxon>Bacteroidota</taxon>
        <taxon>Flavobacteriia</taxon>
        <taxon>Flavobacteriales</taxon>
        <taxon>Flavobacteriaceae</taxon>
        <taxon>Aquimarina</taxon>
    </lineage>
</organism>
<dbReference type="Proteomes" id="UP001597319">
    <property type="component" value="Unassembled WGS sequence"/>
</dbReference>
<keyword evidence="2" id="KW-1185">Reference proteome</keyword>
<dbReference type="Pfam" id="PF12952">
    <property type="entry name" value="DUF3841"/>
    <property type="match status" value="1"/>
</dbReference>
<gene>
    <name evidence="1" type="ORF">ACFSR1_08170</name>
</gene>
<comment type="caution">
    <text evidence="1">The sequence shown here is derived from an EMBL/GenBank/DDBJ whole genome shotgun (WGS) entry which is preliminary data.</text>
</comment>
<accession>A0ABW5LDQ0</accession>
<evidence type="ECO:0000313" key="1">
    <source>
        <dbReference type="EMBL" id="MFD2562645.1"/>
    </source>
</evidence>
<dbReference type="InterPro" id="IPR024211">
    <property type="entry name" value="DUF3841"/>
</dbReference>
<dbReference type="EMBL" id="JBHULE010000016">
    <property type="protein sequence ID" value="MFD2562645.1"/>
    <property type="molecule type" value="Genomic_DNA"/>
</dbReference>
<name>A0ABW5LDQ0_9FLAO</name>
<proteinExistence type="predicted"/>
<sequence>MKIKLWTIQNESGWNELTENGILIPREEFVEPDFKTGYEWMKSQMSNRIGKPEKTNQFPVWAWYQHFDSSKRKPDLRRSGYLPNGTVGYRIEIEKDQKDILLSDFVLWHWSLSYKDYIADSEIEANEYEKRRGNDEFEKLSKAEKNQIEKSWEKVFDMNFDLEYYTLPFQEKKIQATFWELQLEDVIKVDKFVAK</sequence>